<feature type="domain" description="AAA+ ATPase" evidence="4">
    <location>
        <begin position="35"/>
        <end position="299"/>
    </location>
</feature>
<dbReference type="SUPFAM" id="SSF52540">
    <property type="entry name" value="P-loop containing nucleoside triphosphate hydrolases"/>
    <property type="match status" value="1"/>
</dbReference>
<keyword evidence="1" id="KW-0645">Protease</keyword>
<protein>
    <recommendedName>
        <fullName evidence="4">AAA+ ATPase domain-containing protein</fullName>
    </recommendedName>
</protein>
<evidence type="ECO:0000256" key="3">
    <source>
        <dbReference type="SAM" id="Phobius"/>
    </source>
</evidence>
<keyword evidence="2" id="KW-0378">Hydrolase</keyword>
<keyword evidence="3" id="KW-1133">Transmembrane helix</keyword>
<evidence type="ECO:0000259" key="4">
    <source>
        <dbReference type="SMART" id="SM00382"/>
    </source>
</evidence>
<sequence length="400" mass="44005">MQFKSTEEIPLSADTLKQVIGQEEAVELVKIAARQRRFVLLIGDPGTGKSMLGKALAENMKAEAPQISLLFHDIQDRNRVAVKSFTLNEAEKEIKRRTQITKDKNRINSLIFGSVLFLIAIATAVFSFTHNQPTIVFWGLLAAYGMVLLRKKVFPDDQSLVPRLLFPPKKDKVPFIDATGFHEGGLLGDVRHDPYQSGGSESLPYQLVEAGAIHRANQGVLYIDEVSTLSLESQLSLLTAIQNKQLPITGRSAGSSGTMVQSDPVVCDFVLVIAGHKQDLEGLHPALRSRMNGYGYEILTRSSMPDTAKNREAIVYLIAQEVVNDGKIPHFTYEAVQEMIQAAGEMCASDHELTCRFRDLGGLVRAAGDQAVINDHPLVEVADVLSAKKTHMPIEKQAYG</sequence>
<keyword evidence="3" id="KW-0812">Transmembrane</keyword>
<dbReference type="Proteomes" id="UP000218113">
    <property type="component" value="Unassembled WGS sequence"/>
</dbReference>
<comment type="caution">
    <text evidence="5">The sequence shown here is derived from an EMBL/GenBank/DDBJ whole genome shotgun (WGS) entry which is preliminary data.</text>
</comment>
<dbReference type="SMART" id="SM00382">
    <property type="entry name" value="AAA"/>
    <property type="match status" value="1"/>
</dbReference>
<reference evidence="6" key="1">
    <citation type="submission" date="2017-08" db="EMBL/GenBank/DDBJ databases">
        <title>A dynamic microbial community with high functional redundancy inhabits the cold, oxic subseafloor aquifer.</title>
        <authorList>
            <person name="Tully B.J."/>
            <person name="Wheat C.G."/>
            <person name="Glazer B.T."/>
            <person name="Huber J.A."/>
        </authorList>
    </citation>
    <scope>NUCLEOTIDE SEQUENCE [LARGE SCALE GENOMIC DNA]</scope>
</reference>
<dbReference type="GO" id="GO:0005524">
    <property type="term" value="F:ATP binding"/>
    <property type="evidence" value="ECO:0007669"/>
    <property type="project" value="InterPro"/>
</dbReference>
<dbReference type="PANTHER" id="PTHR42759">
    <property type="entry name" value="MOXR FAMILY PROTEIN"/>
    <property type="match status" value="1"/>
</dbReference>
<evidence type="ECO:0000256" key="1">
    <source>
        <dbReference type="ARBA" id="ARBA00022670"/>
    </source>
</evidence>
<proteinExistence type="predicted"/>
<dbReference type="InterPro" id="IPR027417">
    <property type="entry name" value="P-loop_NTPase"/>
</dbReference>
<feature type="transmembrane region" description="Helical" evidence="3">
    <location>
        <begin position="107"/>
        <end position="126"/>
    </location>
</feature>
<evidence type="ECO:0000313" key="5">
    <source>
        <dbReference type="EMBL" id="PCI24928.1"/>
    </source>
</evidence>
<keyword evidence="3" id="KW-0472">Membrane</keyword>
<dbReference type="Pfam" id="PF01078">
    <property type="entry name" value="Mg_chelatase"/>
    <property type="match status" value="1"/>
</dbReference>
<dbReference type="EMBL" id="NVSR01000118">
    <property type="protein sequence ID" value="PCI24928.1"/>
    <property type="molecule type" value="Genomic_DNA"/>
</dbReference>
<dbReference type="InterPro" id="IPR002078">
    <property type="entry name" value="Sigma_54_int"/>
</dbReference>
<dbReference type="InterPro" id="IPR000523">
    <property type="entry name" value="Mg_chelatse_chII-like_cat_dom"/>
</dbReference>
<dbReference type="InterPro" id="IPR050764">
    <property type="entry name" value="CbbQ/NirQ/NorQ/GpvN"/>
</dbReference>
<dbReference type="GO" id="GO:0006355">
    <property type="term" value="P:regulation of DNA-templated transcription"/>
    <property type="evidence" value="ECO:0007669"/>
    <property type="project" value="InterPro"/>
</dbReference>
<organism evidence="5 6">
    <name type="scientific">SAR324 cluster bacterium</name>
    <dbReference type="NCBI Taxonomy" id="2024889"/>
    <lineage>
        <taxon>Bacteria</taxon>
        <taxon>Deltaproteobacteria</taxon>
        <taxon>SAR324 cluster</taxon>
    </lineage>
</organism>
<name>A0A2A4SUL5_9DELT</name>
<dbReference type="PANTHER" id="PTHR42759:SF1">
    <property type="entry name" value="MAGNESIUM-CHELATASE SUBUNIT CHLD"/>
    <property type="match status" value="1"/>
</dbReference>
<dbReference type="CDD" id="cd00009">
    <property type="entry name" value="AAA"/>
    <property type="match status" value="1"/>
</dbReference>
<dbReference type="GO" id="GO:0008233">
    <property type="term" value="F:peptidase activity"/>
    <property type="evidence" value="ECO:0007669"/>
    <property type="project" value="UniProtKB-KW"/>
</dbReference>
<evidence type="ECO:0000256" key="2">
    <source>
        <dbReference type="ARBA" id="ARBA00022801"/>
    </source>
</evidence>
<gene>
    <name evidence="5" type="ORF">COB67_11245</name>
</gene>
<dbReference type="Gene3D" id="1.10.8.60">
    <property type="match status" value="1"/>
</dbReference>
<dbReference type="AlphaFoldDB" id="A0A2A4SUL5"/>
<dbReference type="Pfam" id="PF00158">
    <property type="entry name" value="Sigma54_activat"/>
    <property type="match status" value="1"/>
</dbReference>
<evidence type="ECO:0000313" key="6">
    <source>
        <dbReference type="Proteomes" id="UP000218113"/>
    </source>
</evidence>
<dbReference type="InterPro" id="IPR003593">
    <property type="entry name" value="AAA+_ATPase"/>
</dbReference>
<accession>A0A2A4SUL5</accession>
<dbReference type="Gene3D" id="3.40.50.300">
    <property type="entry name" value="P-loop containing nucleotide triphosphate hydrolases"/>
    <property type="match status" value="1"/>
</dbReference>
<dbReference type="GO" id="GO:0006508">
    <property type="term" value="P:proteolysis"/>
    <property type="evidence" value="ECO:0007669"/>
    <property type="project" value="UniProtKB-KW"/>
</dbReference>